<dbReference type="KEGG" id="ssua:FPZ54_14660"/>
<keyword evidence="2" id="KW-0560">Oxidoreductase</keyword>
<dbReference type="EMBL" id="CP042239">
    <property type="protein sequence ID" value="QDX27122.1"/>
    <property type="molecule type" value="Genomic_DNA"/>
</dbReference>
<evidence type="ECO:0000313" key="2">
    <source>
        <dbReference type="EMBL" id="QDX27122.1"/>
    </source>
</evidence>
<feature type="domain" description="ABM" evidence="1">
    <location>
        <begin position="22"/>
        <end position="81"/>
    </location>
</feature>
<proteinExistence type="predicted"/>
<dbReference type="InterPro" id="IPR007138">
    <property type="entry name" value="ABM_dom"/>
</dbReference>
<reference evidence="2 3" key="1">
    <citation type="submission" date="2019-07" db="EMBL/GenBank/DDBJ databases">
        <title>Sphingomonas alkalisoli sp. nov., isolated from rhizosphere soil of Suaedae salsa.</title>
        <authorList>
            <person name="Zhang H."/>
            <person name="Xu L."/>
            <person name="Zhang J.-X."/>
            <person name="Sun J.-Q."/>
        </authorList>
    </citation>
    <scope>NUCLEOTIDE SEQUENCE [LARGE SCALE GENOMIC DNA]</scope>
    <source>
        <strain evidence="2 3">XS-10</strain>
    </source>
</reference>
<dbReference type="Pfam" id="PF03992">
    <property type="entry name" value="ABM"/>
    <property type="match status" value="1"/>
</dbReference>
<dbReference type="Gene3D" id="3.30.70.100">
    <property type="match status" value="1"/>
</dbReference>
<evidence type="ECO:0000259" key="1">
    <source>
        <dbReference type="Pfam" id="PF03992"/>
    </source>
</evidence>
<keyword evidence="3" id="KW-1185">Reference proteome</keyword>
<name>A0A518RI53_9SPHN</name>
<sequence>MTHPRTGQVAVIFISESTGSDEAGYAAAAEAMAELVARQPGFCGVDWVGSAEGGEITISYWADDASAAAWRTHPDHARIQHEGRGKWLKRYDLMVVDIRRGHVWER</sequence>
<evidence type="ECO:0000313" key="3">
    <source>
        <dbReference type="Proteomes" id="UP000318055"/>
    </source>
</evidence>
<dbReference type="OrthoDB" id="9797060at2"/>
<organism evidence="2 3">
    <name type="scientific">Sphingomonas suaedae</name>
    <dbReference type="NCBI Taxonomy" id="2599297"/>
    <lineage>
        <taxon>Bacteria</taxon>
        <taxon>Pseudomonadati</taxon>
        <taxon>Pseudomonadota</taxon>
        <taxon>Alphaproteobacteria</taxon>
        <taxon>Sphingomonadales</taxon>
        <taxon>Sphingomonadaceae</taxon>
        <taxon>Sphingomonas</taxon>
    </lineage>
</organism>
<accession>A0A518RI53</accession>
<dbReference type="InterPro" id="IPR011008">
    <property type="entry name" value="Dimeric_a/b-barrel"/>
</dbReference>
<dbReference type="Proteomes" id="UP000318055">
    <property type="component" value="Chromosome"/>
</dbReference>
<dbReference type="PANTHER" id="PTHR37811:SF2">
    <property type="entry name" value="ABM DOMAIN-CONTAINING PROTEIN"/>
    <property type="match status" value="1"/>
</dbReference>
<dbReference type="SUPFAM" id="SSF54909">
    <property type="entry name" value="Dimeric alpha+beta barrel"/>
    <property type="match status" value="1"/>
</dbReference>
<keyword evidence="2" id="KW-0503">Monooxygenase</keyword>
<dbReference type="PANTHER" id="PTHR37811">
    <property type="entry name" value="BLL5343 PROTEIN"/>
    <property type="match status" value="1"/>
</dbReference>
<dbReference type="InterPro" id="IPR052936">
    <property type="entry name" value="Jasmonate_Hydroxylase-like"/>
</dbReference>
<dbReference type="GO" id="GO:0004497">
    <property type="term" value="F:monooxygenase activity"/>
    <property type="evidence" value="ECO:0007669"/>
    <property type="project" value="UniProtKB-KW"/>
</dbReference>
<protein>
    <submittedName>
        <fullName evidence="2">Antibiotic biosynthesis monooxygenase</fullName>
    </submittedName>
</protein>
<dbReference type="RefSeq" id="WP_145848387.1">
    <property type="nucleotide sequence ID" value="NZ_CP042239.1"/>
</dbReference>
<gene>
    <name evidence="2" type="ORF">FPZ54_14660</name>
</gene>
<dbReference type="AlphaFoldDB" id="A0A518RI53"/>